<dbReference type="InterPro" id="IPR027417">
    <property type="entry name" value="P-loop_NTPase"/>
</dbReference>
<proteinExistence type="predicted"/>
<keyword evidence="3" id="KW-0347">Helicase</keyword>
<gene>
    <name evidence="6" type="ORF">LCGC14_2121680</name>
</gene>
<evidence type="ECO:0000256" key="2">
    <source>
        <dbReference type="ARBA" id="ARBA00022801"/>
    </source>
</evidence>
<sequence length="212" mass="24023">MYKSLVLDTYESWEKIALHYDIEFDPDIHWFARRALIESIRLSWAGVCDFDDQIYLPATFGMTFDRFDNVIVDEAQDLSEIQHKILKKVLRKGGRLIAVGDENQAIYGWRGAMSNSIEKLGETFNLQRMDLTISFRCAQNIVLEAKKIVPRIEASPSAPMGEVSHIPEYNAATFVAGDVILCRTNAPIIKMAYRLIAHGQGVYVMGRDIGYG</sequence>
<keyword evidence="2" id="KW-0378">Hydrolase</keyword>
<dbReference type="InterPro" id="IPR000212">
    <property type="entry name" value="DNA_helicase_UvrD/REP"/>
</dbReference>
<dbReference type="InterPro" id="IPR014016">
    <property type="entry name" value="UvrD-like_ATP-bd"/>
</dbReference>
<dbReference type="Pfam" id="PF00580">
    <property type="entry name" value="UvrD-helicase"/>
    <property type="match status" value="1"/>
</dbReference>
<dbReference type="AlphaFoldDB" id="A0A0F9ER99"/>
<comment type="caution">
    <text evidence="6">The sequence shown here is derived from an EMBL/GenBank/DDBJ whole genome shotgun (WGS) entry which is preliminary data.</text>
</comment>
<dbReference type="SUPFAM" id="SSF52540">
    <property type="entry name" value="P-loop containing nucleoside triphosphate hydrolases"/>
    <property type="match status" value="1"/>
</dbReference>
<keyword evidence="4" id="KW-0067">ATP-binding</keyword>
<dbReference type="EMBL" id="LAZR01026432">
    <property type="protein sequence ID" value="KKL68766.1"/>
    <property type="molecule type" value="Genomic_DNA"/>
</dbReference>
<evidence type="ECO:0000256" key="1">
    <source>
        <dbReference type="ARBA" id="ARBA00022741"/>
    </source>
</evidence>
<protein>
    <recommendedName>
        <fullName evidence="5">UvrD-like helicase ATP-binding domain-containing protein</fullName>
    </recommendedName>
</protein>
<evidence type="ECO:0000256" key="4">
    <source>
        <dbReference type="ARBA" id="ARBA00022840"/>
    </source>
</evidence>
<dbReference type="Gene3D" id="3.40.50.300">
    <property type="entry name" value="P-loop containing nucleotide triphosphate hydrolases"/>
    <property type="match status" value="1"/>
</dbReference>
<keyword evidence="1" id="KW-0547">Nucleotide-binding</keyword>
<feature type="non-terminal residue" evidence="6">
    <location>
        <position position="212"/>
    </location>
</feature>
<feature type="domain" description="UvrD-like helicase ATP-binding" evidence="5">
    <location>
        <begin position="1"/>
        <end position="138"/>
    </location>
</feature>
<reference evidence="6" key="1">
    <citation type="journal article" date="2015" name="Nature">
        <title>Complex archaea that bridge the gap between prokaryotes and eukaryotes.</title>
        <authorList>
            <person name="Spang A."/>
            <person name="Saw J.H."/>
            <person name="Jorgensen S.L."/>
            <person name="Zaremba-Niedzwiedzka K."/>
            <person name="Martijn J."/>
            <person name="Lind A.E."/>
            <person name="van Eijk R."/>
            <person name="Schleper C."/>
            <person name="Guy L."/>
            <person name="Ettema T.J."/>
        </authorList>
    </citation>
    <scope>NUCLEOTIDE SEQUENCE</scope>
</reference>
<evidence type="ECO:0000259" key="5">
    <source>
        <dbReference type="PROSITE" id="PS51198"/>
    </source>
</evidence>
<dbReference type="GO" id="GO:0005524">
    <property type="term" value="F:ATP binding"/>
    <property type="evidence" value="ECO:0007669"/>
    <property type="project" value="UniProtKB-KW"/>
</dbReference>
<evidence type="ECO:0000256" key="3">
    <source>
        <dbReference type="ARBA" id="ARBA00022806"/>
    </source>
</evidence>
<dbReference type="PROSITE" id="PS51198">
    <property type="entry name" value="UVRD_HELICASE_ATP_BIND"/>
    <property type="match status" value="1"/>
</dbReference>
<dbReference type="GO" id="GO:0043138">
    <property type="term" value="F:3'-5' DNA helicase activity"/>
    <property type="evidence" value="ECO:0007669"/>
    <property type="project" value="TreeGrafter"/>
</dbReference>
<dbReference type="GO" id="GO:0003677">
    <property type="term" value="F:DNA binding"/>
    <property type="evidence" value="ECO:0007669"/>
    <property type="project" value="InterPro"/>
</dbReference>
<dbReference type="GO" id="GO:0005634">
    <property type="term" value="C:nucleus"/>
    <property type="evidence" value="ECO:0007669"/>
    <property type="project" value="TreeGrafter"/>
</dbReference>
<evidence type="ECO:0000313" key="6">
    <source>
        <dbReference type="EMBL" id="KKL68766.1"/>
    </source>
</evidence>
<dbReference type="PANTHER" id="PTHR11070:SF2">
    <property type="entry name" value="ATP-DEPENDENT DNA HELICASE SRS2"/>
    <property type="match status" value="1"/>
</dbReference>
<name>A0A0F9ER99_9ZZZZ</name>
<dbReference type="GO" id="GO:0000725">
    <property type="term" value="P:recombinational repair"/>
    <property type="evidence" value="ECO:0007669"/>
    <property type="project" value="TreeGrafter"/>
</dbReference>
<organism evidence="6">
    <name type="scientific">marine sediment metagenome</name>
    <dbReference type="NCBI Taxonomy" id="412755"/>
    <lineage>
        <taxon>unclassified sequences</taxon>
        <taxon>metagenomes</taxon>
        <taxon>ecological metagenomes</taxon>
    </lineage>
</organism>
<accession>A0A0F9ER99</accession>
<dbReference type="PANTHER" id="PTHR11070">
    <property type="entry name" value="UVRD / RECB / PCRA DNA HELICASE FAMILY MEMBER"/>
    <property type="match status" value="1"/>
</dbReference>
<dbReference type="GO" id="GO:0016787">
    <property type="term" value="F:hydrolase activity"/>
    <property type="evidence" value="ECO:0007669"/>
    <property type="project" value="UniProtKB-KW"/>
</dbReference>